<keyword evidence="1" id="KW-0689">Ribosomal protein</keyword>
<reference evidence="3" key="2">
    <citation type="submission" date="2025-09" db="UniProtKB">
        <authorList>
            <consortium name="Ensembl"/>
        </authorList>
    </citation>
    <scope>IDENTIFICATION</scope>
</reference>
<dbReference type="GO" id="GO:0044391">
    <property type="term" value="C:ribosomal subunit"/>
    <property type="evidence" value="ECO:0007669"/>
    <property type="project" value="UniProtKB-ARBA"/>
</dbReference>
<dbReference type="InterPro" id="IPR011331">
    <property type="entry name" value="Ribosomal_eL37/eL43"/>
</dbReference>
<dbReference type="Pfam" id="PF01780">
    <property type="entry name" value="Ribosomal_L37ae"/>
    <property type="match status" value="1"/>
</dbReference>
<dbReference type="AlphaFoldDB" id="A0A8B9INC8"/>
<dbReference type="GO" id="GO:0003735">
    <property type="term" value="F:structural constituent of ribosome"/>
    <property type="evidence" value="ECO:0007669"/>
    <property type="project" value="InterPro"/>
</dbReference>
<sequence length="58" mass="6726">MGKYKNVGTAGNHWTHYGTLLRKMVKLTDQHARYAHFFCKEESRGFLVLPILPYETLG</sequence>
<accession>A0A8B9INC8</accession>
<evidence type="ECO:0000313" key="3">
    <source>
        <dbReference type="Ensembl" id="ENSACDP00005020298.1"/>
    </source>
</evidence>
<dbReference type="InterPro" id="IPR002674">
    <property type="entry name" value="Ribosomal_eL43"/>
</dbReference>
<dbReference type="Gene3D" id="2.20.25.30">
    <property type="match status" value="1"/>
</dbReference>
<dbReference type="Ensembl" id="ENSACDT00005024275.1">
    <property type="protein sequence ID" value="ENSACDP00005020298.1"/>
    <property type="gene ID" value="ENSACDG00005014722.1"/>
</dbReference>
<reference evidence="3" key="1">
    <citation type="submission" date="2025-08" db="UniProtKB">
        <authorList>
            <consortium name="Ensembl"/>
        </authorList>
    </citation>
    <scope>IDENTIFICATION</scope>
</reference>
<protein>
    <submittedName>
        <fullName evidence="3">Uncharacterized protein</fullName>
    </submittedName>
</protein>
<organism evidence="3 4">
    <name type="scientific">Anser cygnoides</name>
    <name type="common">Swan goose</name>
    <dbReference type="NCBI Taxonomy" id="8845"/>
    <lineage>
        <taxon>Eukaryota</taxon>
        <taxon>Metazoa</taxon>
        <taxon>Chordata</taxon>
        <taxon>Craniata</taxon>
        <taxon>Vertebrata</taxon>
        <taxon>Euteleostomi</taxon>
        <taxon>Archelosauria</taxon>
        <taxon>Archosauria</taxon>
        <taxon>Dinosauria</taxon>
        <taxon>Saurischia</taxon>
        <taxon>Theropoda</taxon>
        <taxon>Coelurosauria</taxon>
        <taxon>Aves</taxon>
        <taxon>Neognathae</taxon>
        <taxon>Galloanserae</taxon>
        <taxon>Anseriformes</taxon>
        <taxon>Anatidae</taxon>
        <taxon>Anserinae</taxon>
        <taxon>Anser</taxon>
    </lineage>
</organism>
<evidence type="ECO:0000313" key="4">
    <source>
        <dbReference type="Proteomes" id="UP000694521"/>
    </source>
</evidence>
<dbReference type="Proteomes" id="UP000694521">
    <property type="component" value="Unplaced"/>
</dbReference>
<evidence type="ECO:0000256" key="2">
    <source>
        <dbReference type="ARBA" id="ARBA00023274"/>
    </source>
</evidence>
<evidence type="ECO:0000256" key="1">
    <source>
        <dbReference type="ARBA" id="ARBA00022980"/>
    </source>
</evidence>
<proteinExistence type="predicted"/>
<keyword evidence="4" id="KW-1185">Reference proteome</keyword>
<keyword evidence="2" id="KW-0687">Ribonucleoprotein</keyword>
<name>A0A8B9INC8_ANSCY</name>
<dbReference type="GO" id="GO:0006412">
    <property type="term" value="P:translation"/>
    <property type="evidence" value="ECO:0007669"/>
    <property type="project" value="InterPro"/>
</dbReference>